<dbReference type="RefSeq" id="WP_006475537.1">
    <property type="nucleotide sequence ID" value="NZ_AFZB01000031.1"/>
</dbReference>
<accession>G2FIP4</accession>
<gene>
    <name evidence="2" type="ORF">TevJSym_be00340</name>
</gene>
<dbReference type="EMBL" id="AFZB01000031">
    <property type="protein sequence ID" value="EGW53356.1"/>
    <property type="molecule type" value="Genomic_DNA"/>
</dbReference>
<dbReference type="Pfam" id="PF03413">
    <property type="entry name" value="PepSY"/>
    <property type="match status" value="1"/>
</dbReference>
<sequence length="84" mass="9476">MLPLMLLFGGLLLTQGVSARGLISLDEAVKQAKRQSGGRVISAETREYDGRPVHNIRILTNEGKLRRYQMDGRSGRFIKRKPRP</sequence>
<keyword evidence="3" id="KW-1185">Reference proteome</keyword>
<protein>
    <recommendedName>
        <fullName evidence="1">PepSY domain-containing protein</fullName>
    </recommendedName>
</protein>
<dbReference type="Proteomes" id="UP000005167">
    <property type="component" value="Unassembled WGS sequence"/>
</dbReference>
<dbReference type="AlphaFoldDB" id="G2FIP4"/>
<comment type="caution">
    <text evidence="2">The sequence shown here is derived from an EMBL/GenBank/DDBJ whole genome shotgun (WGS) entry which is preliminary data.</text>
</comment>
<evidence type="ECO:0000259" key="1">
    <source>
        <dbReference type="Pfam" id="PF03413"/>
    </source>
</evidence>
<name>G2FIP4_9GAMM</name>
<dbReference type="Gene3D" id="3.10.450.40">
    <property type="match status" value="1"/>
</dbReference>
<reference evidence="2 3" key="1">
    <citation type="journal article" date="2011" name="ISME J.">
        <title>The endosymbionts of the deep-sea tubeworms Riftia pachyptila and Tevnia jerichonana share an identical physiology as revealed by proteogenomic analyses.</title>
        <authorList>
            <person name="Gardebrecht A."/>
            <person name="Markert S."/>
            <person name="Felbeck H."/>
            <person name="Thuermer A."/>
            <person name="Albrecht D."/>
            <person name="Wollherr A."/>
            <person name="Kabisch J."/>
            <person name="Lehmann R."/>
            <person name="Daniel R."/>
            <person name="Liesegang H."/>
            <person name="Hecker M."/>
            <person name="Sievert S.M."/>
            <person name="Schweder T."/>
        </authorList>
    </citation>
    <scope>NUCLEOTIDE SEQUENCE [LARGE SCALE GENOMIC DNA]</scope>
</reference>
<evidence type="ECO:0000313" key="3">
    <source>
        <dbReference type="Proteomes" id="UP000005167"/>
    </source>
</evidence>
<organism evidence="2 3">
    <name type="scientific">endosymbiont of Tevnia jerichonana</name>
    <name type="common">vent Tica</name>
    <dbReference type="NCBI Taxonomy" id="1049564"/>
    <lineage>
        <taxon>Bacteria</taxon>
        <taxon>Pseudomonadati</taxon>
        <taxon>Pseudomonadota</taxon>
        <taxon>Gammaproteobacteria</taxon>
        <taxon>sulfur-oxidizing symbionts</taxon>
    </lineage>
</organism>
<dbReference type="InterPro" id="IPR025711">
    <property type="entry name" value="PepSY"/>
</dbReference>
<evidence type="ECO:0000313" key="2">
    <source>
        <dbReference type="EMBL" id="EGW53356.1"/>
    </source>
</evidence>
<feature type="domain" description="PepSY" evidence="1">
    <location>
        <begin position="23"/>
        <end position="80"/>
    </location>
</feature>
<proteinExistence type="predicted"/>